<dbReference type="EMBL" id="JADULK010000001">
    <property type="protein sequence ID" value="MBH1928506.1"/>
    <property type="molecule type" value="Genomic_DNA"/>
</dbReference>
<dbReference type="SUPFAM" id="SSF54060">
    <property type="entry name" value="His-Me finger endonucleases"/>
    <property type="match status" value="1"/>
</dbReference>
<gene>
    <name evidence="1" type="ORF">I5U13_02335</name>
</gene>
<keyword evidence="2" id="KW-1185">Reference proteome</keyword>
<keyword evidence="1" id="KW-0540">Nuclease</keyword>
<keyword evidence="1" id="KW-0255">Endonuclease</keyword>
<dbReference type="Proteomes" id="UP000624159">
    <property type="component" value="Unassembled WGS sequence"/>
</dbReference>
<dbReference type="InterPro" id="IPR052947">
    <property type="entry name" value="T6SS_Hcp1_domain"/>
</dbReference>
<dbReference type="InterPro" id="IPR044925">
    <property type="entry name" value="His-Me_finger_sf"/>
</dbReference>
<dbReference type="PANTHER" id="PTHR34319">
    <property type="entry name" value="MAJOR EXPORTED PROTEIN"/>
    <property type="match status" value="1"/>
</dbReference>
<dbReference type="CDD" id="cd00085">
    <property type="entry name" value="HNHc"/>
    <property type="match status" value="1"/>
</dbReference>
<evidence type="ECO:0000313" key="2">
    <source>
        <dbReference type="Proteomes" id="UP000624159"/>
    </source>
</evidence>
<sequence length="219" mass="23961">MLSTLNSKAVGRLLAAGGIYNQNVEGFAQTAKQLGGDAAEGFTQVANPQSIGSLVALSSIAAVTRMPGGNIANMKSLEELQHFLGTYKGDKKLLNNIDVIKMDYIQRPRGELVALRSEFKNKVRTDFIKNIADNPDIIARFDNNTRANMLKGVAPIDYQVHHKLPLDDSGTNSFDNLVLINRAHEHAVFTTAQKRVTKTLSTSESKSILWPVPKGIVYP</sequence>
<keyword evidence="1" id="KW-0378">Hydrolase</keyword>
<protein>
    <submittedName>
        <fullName evidence="1">HNH endonuclease</fullName>
    </submittedName>
</protein>
<comment type="caution">
    <text evidence="1">The sequence shown here is derived from an EMBL/GenBank/DDBJ whole genome shotgun (WGS) entry which is preliminary data.</text>
</comment>
<dbReference type="GO" id="GO:0004519">
    <property type="term" value="F:endonuclease activity"/>
    <property type="evidence" value="ECO:0007669"/>
    <property type="project" value="UniProtKB-KW"/>
</dbReference>
<proteinExistence type="predicted"/>
<reference evidence="1 2" key="1">
    <citation type="submission" date="2020-11" db="EMBL/GenBank/DDBJ databases">
        <title>Enhanced detection system for hospital associated transmission using whole genome sequencing surveillance.</title>
        <authorList>
            <person name="Harrison L.H."/>
            <person name="Van Tyne D."/>
            <person name="Marsh J.W."/>
            <person name="Griffith M.P."/>
            <person name="Snyder D.J."/>
            <person name="Cooper V.S."/>
            <person name="Mustapha M."/>
        </authorList>
    </citation>
    <scope>NUCLEOTIDE SEQUENCE [LARGE SCALE GENOMIC DNA]</scope>
    <source>
        <strain evidence="1 2">SER00230</strain>
    </source>
</reference>
<evidence type="ECO:0000313" key="1">
    <source>
        <dbReference type="EMBL" id="MBH1928506.1"/>
    </source>
</evidence>
<name>A0ABS0M827_SERRU</name>
<dbReference type="InterPro" id="IPR003615">
    <property type="entry name" value="HNH_nuc"/>
</dbReference>
<dbReference type="PANTHER" id="PTHR34319:SF7">
    <property type="entry name" value="HNH ENDONUCLEASE DOMAIN-CONTAINING PROTEIN"/>
    <property type="match status" value="1"/>
</dbReference>
<accession>A0ABS0M827</accession>
<organism evidence="1 2">
    <name type="scientific">Serratia rubidaea</name>
    <name type="common">Serratia marinorubra</name>
    <dbReference type="NCBI Taxonomy" id="61652"/>
    <lineage>
        <taxon>Bacteria</taxon>
        <taxon>Pseudomonadati</taxon>
        <taxon>Pseudomonadota</taxon>
        <taxon>Gammaproteobacteria</taxon>
        <taxon>Enterobacterales</taxon>
        <taxon>Yersiniaceae</taxon>
        <taxon>Serratia</taxon>
    </lineage>
</organism>